<feature type="transmembrane region" description="Helical" evidence="1">
    <location>
        <begin position="12"/>
        <end position="30"/>
    </location>
</feature>
<accession>A0ABT0PVV8</accession>
<dbReference type="EMBL" id="JAMFMA010000004">
    <property type="protein sequence ID" value="MCL6275494.1"/>
    <property type="molecule type" value="Genomic_DNA"/>
</dbReference>
<name>A0ABT0PVV8_9FLAO</name>
<evidence type="ECO:0000313" key="3">
    <source>
        <dbReference type="Proteomes" id="UP001203607"/>
    </source>
</evidence>
<evidence type="ECO:0000313" key="2">
    <source>
        <dbReference type="EMBL" id="MCL6275494.1"/>
    </source>
</evidence>
<sequence length="406" mass="46990">MNSLIRFFSFNFTFNIIVNILFLGSTSIGAQDINYRSLSTTHTPLHSFEGAVLHNDALDSVALYRFTYDANQLKSIVYELNGSPKPIYENYTCSSYVWSAINLFEYPKGKMLVKHLDYQSKIIPDKPSYSEYTLDKKNRPVSLRYLDKNHNPAELNGIYRYEWKYKGDSVLEVRFNIEDNIKPINGWFPYEYVKWKFDKQGNPNQLATTKENWISDPNGITINFKSKGREIIQWTAMATNNGERSIKTGPKVSEVKHDFNENGYLVRTRFFDKVGNPTESAFGHAGFERVYNSQGNRLSYNFIDVNGEKTIPVNRGYGGQCFRWDADGRLRLLTYYQDINGKPVFRKGAGYSQIQFLYDETNMPIGRLYLNEQGKLRCDVNLESYILIKDLNGGYTKRILCPYKSS</sequence>
<evidence type="ECO:0000256" key="1">
    <source>
        <dbReference type="SAM" id="Phobius"/>
    </source>
</evidence>
<protein>
    <recommendedName>
        <fullName evidence="4">YD repeat-containing protein</fullName>
    </recommendedName>
</protein>
<comment type="caution">
    <text evidence="2">The sequence shown here is derived from an EMBL/GenBank/DDBJ whole genome shotgun (WGS) entry which is preliminary data.</text>
</comment>
<keyword evidence="1" id="KW-0812">Transmembrane</keyword>
<keyword evidence="1" id="KW-0472">Membrane</keyword>
<dbReference type="RefSeq" id="WP_249658677.1">
    <property type="nucleotide sequence ID" value="NZ_JAMFMA010000004.1"/>
</dbReference>
<keyword evidence="1" id="KW-1133">Transmembrane helix</keyword>
<gene>
    <name evidence="2" type="ORF">M3P19_15880</name>
</gene>
<organism evidence="2 3">
    <name type="scientific">Flagellimonas spongiicola</name>
    <dbReference type="NCBI Taxonomy" id="2942208"/>
    <lineage>
        <taxon>Bacteria</taxon>
        <taxon>Pseudomonadati</taxon>
        <taxon>Bacteroidota</taxon>
        <taxon>Flavobacteriia</taxon>
        <taxon>Flavobacteriales</taxon>
        <taxon>Flavobacteriaceae</taxon>
        <taxon>Flagellimonas</taxon>
    </lineage>
</organism>
<reference evidence="2 3" key="1">
    <citation type="submission" date="2022-05" db="EMBL/GenBank/DDBJ databases">
        <authorList>
            <person name="Park J.-S."/>
        </authorList>
    </citation>
    <scope>NUCLEOTIDE SEQUENCE [LARGE SCALE GENOMIC DNA]</scope>
    <source>
        <strain evidence="2 3">2012CJ35-5</strain>
    </source>
</reference>
<keyword evidence="3" id="KW-1185">Reference proteome</keyword>
<dbReference type="Proteomes" id="UP001203607">
    <property type="component" value="Unassembled WGS sequence"/>
</dbReference>
<evidence type="ECO:0008006" key="4">
    <source>
        <dbReference type="Google" id="ProtNLM"/>
    </source>
</evidence>
<proteinExistence type="predicted"/>